<feature type="transmembrane region" description="Helical" evidence="1">
    <location>
        <begin position="12"/>
        <end position="34"/>
    </location>
</feature>
<keyword evidence="1" id="KW-0812">Transmembrane</keyword>
<sequence length="50" mass="5617">MCLFAPLHPPSLVLIVRALLLLVFSLFSCFPLFLSCNLMRMSIKTFIVGC</sequence>
<proteinExistence type="predicted"/>
<dbReference type="EMBL" id="GGEC01008264">
    <property type="protein sequence ID" value="MBW88747.1"/>
    <property type="molecule type" value="Transcribed_RNA"/>
</dbReference>
<keyword evidence="1" id="KW-0472">Membrane</keyword>
<evidence type="ECO:0000313" key="2">
    <source>
        <dbReference type="EMBL" id="MBW88747.1"/>
    </source>
</evidence>
<name>A0A2P2J5S6_RHIMU</name>
<accession>A0A2P2J5S6</accession>
<reference evidence="2" key="1">
    <citation type="submission" date="2018-02" db="EMBL/GenBank/DDBJ databases">
        <title>Rhizophora mucronata_Transcriptome.</title>
        <authorList>
            <person name="Meera S.P."/>
            <person name="Sreeshan A."/>
            <person name="Augustine A."/>
        </authorList>
    </citation>
    <scope>NUCLEOTIDE SEQUENCE</scope>
    <source>
        <tissue evidence="2">Leaf</tissue>
    </source>
</reference>
<organism evidence="2">
    <name type="scientific">Rhizophora mucronata</name>
    <name type="common">Asiatic mangrove</name>
    <dbReference type="NCBI Taxonomy" id="61149"/>
    <lineage>
        <taxon>Eukaryota</taxon>
        <taxon>Viridiplantae</taxon>
        <taxon>Streptophyta</taxon>
        <taxon>Embryophyta</taxon>
        <taxon>Tracheophyta</taxon>
        <taxon>Spermatophyta</taxon>
        <taxon>Magnoliopsida</taxon>
        <taxon>eudicotyledons</taxon>
        <taxon>Gunneridae</taxon>
        <taxon>Pentapetalae</taxon>
        <taxon>rosids</taxon>
        <taxon>fabids</taxon>
        <taxon>Malpighiales</taxon>
        <taxon>Rhizophoraceae</taxon>
        <taxon>Rhizophora</taxon>
    </lineage>
</organism>
<keyword evidence="1" id="KW-1133">Transmembrane helix</keyword>
<protein>
    <submittedName>
        <fullName evidence="2">U-box domain-containing protein 33-like isoform X2</fullName>
    </submittedName>
</protein>
<dbReference type="AlphaFoldDB" id="A0A2P2J5S6"/>
<evidence type="ECO:0000256" key="1">
    <source>
        <dbReference type="SAM" id="Phobius"/>
    </source>
</evidence>